<name>A0ABT1U589_9GAMM</name>
<keyword evidence="1" id="KW-0472">Membrane</keyword>
<keyword evidence="4" id="KW-1185">Reference proteome</keyword>
<feature type="transmembrane region" description="Helical" evidence="1">
    <location>
        <begin position="425"/>
        <end position="443"/>
    </location>
</feature>
<dbReference type="EMBL" id="JANIBK010000051">
    <property type="protein sequence ID" value="MCQ8129015.1"/>
    <property type="molecule type" value="Genomic_DNA"/>
</dbReference>
<protein>
    <submittedName>
        <fullName evidence="3">DUF3999 domain-containing protein</fullName>
    </submittedName>
</protein>
<evidence type="ECO:0000256" key="2">
    <source>
        <dbReference type="SAM" id="SignalP"/>
    </source>
</evidence>
<accession>A0ABT1U589</accession>
<feature type="chain" id="PRO_5046900453" evidence="2">
    <location>
        <begin position="19"/>
        <end position="449"/>
    </location>
</feature>
<keyword evidence="2" id="KW-0732">Signal</keyword>
<dbReference type="Proteomes" id="UP001524586">
    <property type="component" value="Unassembled WGS sequence"/>
</dbReference>
<organism evidence="3 4">
    <name type="scientific">Methylomonas rivi</name>
    <dbReference type="NCBI Taxonomy" id="2952226"/>
    <lineage>
        <taxon>Bacteria</taxon>
        <taxon>Pseudomonadati</taxon>
        <taxon>Pseudomonadota</taxon>
        <taxon>Gammaproteobacteria</taxon>
        <taxon>Methylococcales</taxon>
        <taxon>Methylococcaceae</taxon>
        <taxon>Methylomonas</taxon>
    </lineage>
</organism>
<evidence type="ECO:0000313" key="3">
    <source>
        <dbReference type="EMBL" id="MCQ8129015.1"/>
    </source>
</evidence>
<keyword evidence="1" id="KW-1133">Transmembrane helix</keyword>
<proteinExistence type="predicted"/>
<evidence type="ECO:0000256" key="1">
    <source>
        <dbReference type="SAM" id="Phobius"/>
    </source>
</evidence>
<feature type="signal peptide" evidence="2">
    <location>
        <begin position="1"/>
        <end position="18"/>
    </location>
</feature>
<keyword evidence="1" id="KW-0812">Transmembrane</keyword>
<dbReference type="RefSeq" id="WP_256615433.1">
    <property type="nucleotide sequence ID" value="NZ_JANIBK010000051.1"/>
</dbReference>
<evidence type="ECO:0000313" key="4">
    <source>
        <dbReference type="Proteomes" id="UP001524586"/>
    </source>
</evidence>
<comment type="caution">
    <text evidence="3">The sequence shown here is derived from an EMBL/GenBank/DDBJ whole genome shotgun (WGS) entry which is preliminary data.</text>
</comment>
<gene>
    <name evidence="3" type="ORF">NP596_11160</name>
</gene>
<sequence>MMIKLILLFCLMLPSARAEEGALYRFSREVVSPDGAQQNLLAIPLDAAVYAASHADFSDLRLFDAAGVETPYLLQKIAGRKTVVRRIPSHGEKPGLQTIGRDSIVISLDLTDASPNIDGFKVATSQRDFEYSLQVQGSEDGRNWHTLVENALIFDYSRFMPAANTEVALPANRDRHFKIAIAQAVETREADLMELSRTLQGETELQRSEKTSLQRQPLHVDRIELWHNRTETVTDAEQLFDYALTGFSVSQDAERKTTLIDIQAQNQPLTGFTLQVASPNFSRRAEVQIPQRQGVETRMQTLAQADLSALHFQDIHRDDTRIGFAEQRRQNYRIVLYNQDNPPLSIGNIIASGPGYQLVFLAQPGQSYQLRYGADKAAKPSYDTLPMQTLLSAGYQTVAAGLGPEIGAAHPAAGFDWLQLLNSELFLGLAIGLMVLVLGWSLYKVAKKL</sequence>
<reference evidence="3 4" key="1">
    <citation type="submission" date="2022-07" db="EMBL/GenBank/DDBJ databases">
        <title>Methylomonas rivi sp. nov., Methylomonas rosea sp. nov., Methylomonas aureus sp. nov. and Methylomonas subterranea sp. nov., four novel methanotrophs isolated from a freshwater creek and the deep terrestrial subsurface.</title>
        <authorList>
            <person name="Abin C."/>
            <person name="Sankaranarayanan K."/>
            <person name="Garner C."/>
            <person name="Sindelar R."/>
            <person name="Kotary K."/>
            <person name="Garner R."/>
            <person name="Barclay S."/>
            <person name="Lawson P."/>
            <person name="Krumholz L."/>
        </authorList>
    </citation>
    <scope>NUCLEOTIDE SEQUENCE [LARGE SCALE GENOMIC DNA]</scope>
    <source>
        <strain evidence="3 4">WSC-6</strain>
    </source>
</reference>